<evidence type="ECO:0000313" key="2">
    <source>
        <dbReference type="EMBL" id="KKN78881.1"/>
    </source>
</evidence>
<accession>A0A0F9VZQ4</accession>
<comment type="caution">
    <text evidence="2">The sequence shown here is derived from an EMBL/GenBank/DDBJ whole genome shotgun (WGS) entry which is preliminary data.</text>
</comment>
<reference evidence="2" key="1">
    <citation type="journal article" date="2015" name="Nature">
        <title>Complex archaea that bridge the gap between prokaryotes and eukaryotes.</title>
        <authorList>
            <person name="Spang A."/>
            <person name="Saw J.H."/>
            <person name="Jorgensen S.L."/>
            <person name="Zaremba-Niedzwiedzka K."/>
            <person name="Martijn J."/>
            <person name="Lind A.E."/>
            <person name="van Eijk R."/>
            <person name="Schleper C."/>
            <person name="Guy L."/>
            <person name="Ettema T.J."/>
        </authorList>
    </citation>
    <scope>NUCLEOTIDE SEQUENCE</scope>
</reference>
<proteinExistence type="predicted"/>
<name>A0A0F9VZQ4_9ZZZZ</name>
<evidence type="ECO:0000256" key="1">
    <source>
        <dbReference type="SAM" id="Coils"/>
    </source>
</evidence>
<sequence length="1629" mass="179897">MTTTEAQLNTFLGESTLTLAPPPSLSWIKPIGVQDKLNRAAWTSDRVEQANKELQNSIGVNDLIPPDVFEQQRRLDSWWRSAGQKLPRHVLDQMGIVGGVKVPTLSEQIRLEGRQQVTATKDFLGIERPKSKDPLEALVPIDMEITDPDEPARAITIKPEMTDIIKATSIEDLKTIRSTIGSNPLDFDEGMLRAVEDEIKIKELLPEVIKFVGDRPLTILLGTDFFNTLAGNLPEFVSRKGLSPAEALLDLPKGSESIYIRTVARMREMIATEDPKIMTRIALESGGVSAELIKFVLLPDPSKLRVFSGLSKTAKAAIGVGARAGLLEILKAPEVGETLEDRIKSVVVTTGIAALTAAVLSKAIALVKGVPRQLRAAKLHKEIPQVSQQEWVEILKVAEANELLALEIKPPIAPARRITPAGFRIGAAEIEPVKKVVKAVVKKEAAALAAAKALTTKAPKVAAVIPAKIVSPEEAGPFGITFKGGPETPATKIIVDPKVRRSIQSSEKKIATLKTQLKQQQADKKVALAKATAVEIAKKEEALAKMKERAGVRLEKTIEGAKAKIAKIRQATEFKEFLRNDAISMITAIPRELRAGFIKRANAVKTIKGVRKLMDEVEAGVEKFDRKLAVGDLRSTIKKLESDNRLGKVRLGKIPSPQREKMIDIIDEISTKKISKQPIEGVKTFGELDVKARRGREQLLGADLKSLQQVTQRLSSELAGGLETLDADTEAALRLPNERVRQLNVLTQKNVDEIDTDDIKLVTQSLQQLANNAKLKGQLLTKEGFKPLEGAIKTVTENEIATTSAARRKAGKIEAGKPIDVQKGKLQKTAEFGKGVLFLDDAHLDTLVQLATNPNSPVTKQILDTDLHEGHRKAADRLRGWINESAEEFERIGFKDTDQIKEKVTITLAGKKIKVEKDFLIKLELHSRSPDNLRAILTAEGWQVAGENIFYPLDAQGNDKVDRLAELSEALKIVREDPVLKGIADWTNKLNLERAKAINETTQRLNGFPIAREPTYTSRPRVLPRIVEGGKDISVPPELQGQYLPRTGGTKPLRLEKWSDDFLSGLESDASLEMAIPLRNARILVSNAQFQNAMNAAGRGKELQNIITILRRVQGVTTSRSTLEVFGGMIQRGVTTSALGFRMSTIGTQAMSYPAAYSEIDSFARPMLPVGKETLARIEEDSALMALRWKGRRIGVEVGTSASFEAFDTLIFGKAKKLSNIALKKLITGDKFAIGNVYKQGVIPELLSIPRNGKNVNPFEWEGVTVADLPAMTDPDSKAFRYAAARRLEYVVRRTQPVFDMLDRSVSLSNPAFIERQLTIFRTALEAQENIVIRATDAYAKSNKTLADKKELTKDFGSVITSAFSVAVWKKGLQWAISRGATAALAALGIFKFDDKKEREKLPEAIIKDTGKNILRLTKGGKFAVRIGELIADRITGEGYNWNRNTFDLPAIDVLETGVDAAVAISQVIIDSGLLDEFVEEITSEDKAFNEQLMVKLQNDIERAIRTSYNFGVRVAGKPFLAPVQEFLRPLLADSKIKIIREVTFGDVESPRKFSERVFALYEKRNELQKKSKKKRLTREEEQQLTTLNRFATQANKLADIAKETGSAEIRRTRFSMFEIIMSTTESRL</sequence>
<dbReference type="EMBL" id="LAZR01000256">
    <property type="protein sequence ID" value="KKN78881.1"/>
    <property type="molecule type" value="Genomic_DNA"/>
</dbReference>
<feature type="coiled-coil region" evidence="1">
    <location>
        <begin position="503"/>
        <end position="549"/>
    </location>
</feature>
<protein>
    <submittedName>
        <fullName evidence="2">Uncharacterized protein</fullName>
    </submittedName>
</protein>
<organism evidence="2">
    <name type="scientific">marine sediment metagenome</name>
    <dbReference type="NCBI Taxonomy" id="412755"/>
    <lineage>
        <taxon>unclassified sequences</taxon>
        <taxon>metagenomes</taxon>
        <taxon>ecological metagenomes</taxon>
    </lineage>
</organism>
<keyword evidence="1" id="KW-0175">Coiled coil</keyword>
<gene>
    <name evidence="2" type="ORF">LCGC14_0346530</name>
</gene>